<feature type="domain" description="FAD-dependent oxidoreductase 2 FAD-binding" evidence="5">
    <location>
        <begin position="18"/>
        <end position="473"/>
    </location>
</feature>
<dbReference type="InterPro" id="IPR036188">
    <property type="entry name" value="FAD/NAD-bd_sf"/>
</dbReference>
<proteinExistence type="predicted"/>
<dbReference type="PANTHER" id="PTHR43400:SF10">
    <property type="entry name" value="3-OXOSTEROID 1-DEHYDROGENASE"/>
    <property type="match status" value="1"/>
</dbReference>
<evidence type="ECO:0000256" key="2">
    <source>
        <dbReference type="ARBA" id="ARBA00022630"/>
    </source>
</evidence>
<keyword evidence="4" id="KW-0560">Oxidoreductase</keyword>
<comment type="cofactor">
    <cofactor evidence="1">
        <name>FAD</name>
        <dbReference type="ChEBI" id="CHEBI:57692"/>
    </cofactor>
</comment>
<name>A0ABV3GPH4_MICGL</name>
<dbReference type="EMBL" id="JBFALK010000022">
    <property type="protein sequence ID" value="MEV0973547.1"/>
    <property type="molecule type" value="Genomic_DNA"/>
</dbReference>
<dbReference type="InterPro" id="IPR050315">
    <property type="entry name" value="FAD-oxidoreductase_2"/>
</dbReference>
<evidence type="ECO:0000256" key="4">
    <source>
        <dbReference type="ARBA" id="ARBA00023002"/>
    </source>
</evidence>
<evidence type="ECO:0000313" key="7">
    <source>
        <dbReference type="Proteomes" id="UP001551675"/>
    </source>
</evidence>
<evidence type="ECO:0000313" key="6">
    <source>
        <dbReference type="EMBL" id="MEV0973547.1"/>
    </source>
</evidence>
<dbReference type="Gene3D" id="3.50.50.60">
    <property type="entry name" value="FAD/NAD(P)-binding domain"/>
    <property type="match status" value="1"/>
</dbReference>
<dbReference type="SUPFAM" id="SSF51905">
    <property type="entry name" value="FAD/NAD(P)-binding domain"/>
    <property type="match status" value="1"/>
</dbReference>
<dbReference type="InterPro" id="IPR027477">
    <property type="entry name" value="Succ_DH/fumarate_Rdtase_cat_sf"/>
</dbReference>
<dbReference type="InterPro" id="IPR003953">
    <property type="entry name" value="FAD-dep_OxRdtase_2_FAD-bd"/>
</dbReference>
<evidence type="ECO:0000256" key="1">
    <source>
        <dbReference type="ARBA" id="ARBA00001974"/>
    </source>
</evidence>
<accession>A0ABV3GPH4</accession>
<evidence type="ECO:0000259" key="5">
    <source>
        <dbReference type="Pfam" id="PF00890"/>
    </source>
</evidence>
<evidence type="ECO:0000256" key="3">
    <source>
        <dbReference type="ARBA" id="ARBA00022827"/>
    </source>
</evidence>
<keyword evidence="2" id="KW-0285">Flavoprotein</keyword>
<dbReference type="PANTHER" id="PTHR43400">
    <property type="entry name" value="FUMARATE REDUCTASE"/>
    <property type="match status" value="1"/>
</dbReference>
<dbReference type="RefSeq" id="WP_358139264.1">
    <property type="nucleotide sequence ID" value="NZ_JBFALK010000022.1"/>
</dbReference>
<gene>
    <name evidence="6" type="ORF">AB0I59_33510</name>
</gene>
<sequence>MTVGRTAERTAEHLGRFDVVVVGAGAGGLCVAIEAAEGGARVLVIDKLPDVGGMLHIANGEFSGAGSRRQAAHGIEDTPERHFADVMRLSHGKADEDLVWRTVRAQGETVDWLESLGFDFDPATPGLVHGHEVYSVPRTYWGVDLGRSLLRLLRARLEEVVRTGAVRLLLGTRVGSAVVSDGRVVGVTGTRADGAEVVAHGDAVVLATGGYDANPEVRNRFLPPGCEDALIACLDHATGDGLTLAAGLGADVSGDGYFIPVMGLIPDPGRPGFAVDYREAFVEVAPAYRTPHEIWVNRDGERFVAEDTTSPEHRERALLRQPGIAMHVIWDRAIAETAEPLIRNGAGDWTRERMLAEYDGGRWIVAADTLQELAERLGVDADGLAETVRRYNESVRDGTDPDHGRAVMPMPIEAPPFYGLTSVAASLLSRDGLRVNGDLAVLDRAGAPIPGLYAVGEVLGNNVFAGDNYVGGMSVTPAMTLGRELGATLARAGRDAG</sequence>
<dbReference type="Gene3D" id="3.90.700.10">
    <property type="entry name" value="Succinate dehydrogenase/fumarate reductase flavoprotein, catalytic domain"/>
    <property type="match status" value="1"/>
</dbReference>
<dbReference type="Proteomes" id="UP001551675">
    <property type="component" value="Unassembled WGS sequence"/>
</dbReference>
<dbReference type="Pfam" id="PF00890">
    <property type="entry name" value="FAD_binding_2"/>
    <property type="match status" value="1"/>
</dbReference>
<dbReference type="SUPFAM" id="SSF56425">
    <property type="entry name" value="Succinate dehydrogenase/fumarate reductase flavoprotein, catalytic domain"/>
    <property type="match status" value="1"/>
</dbReference>
<organism evidence="6 7">
    <name type="scientific">Microtetraspora glauca</name>
    <dbReference type="NCBI Taxonomy" id="1996"/>
    <lineage>
        <taxon>Bacteria</taxon>
        <taxon>Bacillati</taxon>
        <taxon>Actinomycetota</taxon>
        <taxon>Actinomycetes</taxon>
        <taxon>Streptosporangiales</taxon>
        <taxon>Streptosporangiaceae</taxon>
        <taxon>Microtetraspora</taxon>
    </lineage>
</organism>
<comment type="caution">
    <text evidence="6">The sequence shown here is derived from an EMBL/GenBank/DDBJ whole genome shotgun (WGS) entry which is preliminary data.</text>
</comment>
<reference evidence="6 7" key="1">
    <citation type="submission" date="2024-06" db="EMBL/GenBank/DDBJ databases">
        <title>The Natural Products Discovery Center: Release of the First 8490 Sequenced Strains for Exploring Actinobacteria Biosynthetic Diversity.</title>
        <authorList>
            <person name="Kalkreuter E."/>
            <person name="Kautsar S.A."/>
            <person name="Yang D."/>
            <person name="Bader C.D."/>
            <person name="Teijaro C.N."/>
            <person name="Fluegel L."/>
            <person name="Davis C.M."/>
            <person name="Simpson J.R."/>
            <person name="Lauterbach L."/>
            <person name="Steele A.D."/>
            <person name="Gui C."/>
            <person name="Meng S."/>
            <person name="Li G."/>
            <person name="Viehrig K."/>
            <person name="Ye F."/>
            <person name="Su P."/>
            <person name="Kiefer A.F."/>
            <person name="Nichols A."/>
            <person name="Cepeda A.J."/>
            <person name="Yan W."/>
            <person name="Fan B."/>
            <person name="Jiang Y."/>
            <person name="Adhikari A."/>
            <person name="Zheng C.-J."/>
            <person name="Schuster L."/>
            <person name="Cowan T.M."/>
            <person name="Smanski M.J."/>
            <person name="Chevrette M.G."/>
            <person name="De Carvalho L.P.S."/>
            <person name="Shen B."/>
        </authorList>
    </citation>
    <scope>NUCLEOTIDE SEQUENCE [LARGE SCALE GENOMIC DNA]</scope>
    <source>
        <strain evidence="6 7">NPDC050100</strain>
    </source>
</reference>
<keyword evidence="3" id="KW-0274">FAD</keyword>
<keyword evidence="7" id="KW-1185">Reference proteome</keyword>
<protein>
    <submittedName>
        <fullName evidence="6">FAD-dependent oxidoreductase</fullName>
    </submittedName>
</protein>